<dbReference type="Gene3D" id="1.25.40.20">
    <property type="entry name" value="Ankyrin repeat-containing domain"/>
    <property type="match status" value="2"/>
</dbReference>
<keyword evidence="1" id="KW-0677">Repeat</keyword>
<keyword evidence="2 3" id="KW-0040">ANK repeat</keyword>
<reference evidence="4" key="2">
    <citation type="submission" date="2024-06" db="UniProtKB">
        <authorList>
            <consortium name="EnsemblMetazoa"/>
        </authorList>
    </citation>
    <scope>IDENTIFICATION</scope>
</reference>
<keyword evidence="5" id="KW-1185">Reference proteome</keyword>
<dbReference type="GeneID" id="109591818"/>
<dbReference type="Pfam" id="PF13637">
    <property type="entry name" value="Ank_4"/>
    <property type="match status" value="1"/>
</dbReference>
<dbReference type="PANTHER" id="PTHR24188:SF29">
    <property type="entry name" value="GH09064P"/>
    <property type="match status" value="1"/>
</dbReference>
<evidence type="ECO:0000256" key="3">
    <source>
        <dbReference type="PROSITE-ProRule" id="PRU00023"/>
    </source>
</evidence>
<dbReference type="KEGG" id="aqu:109591818"/>
<organism evidence="4 5">
    <name type="scientific">Amphimedon queenslandica</name>
    <name type="common">Sponge</name>
    <dbReference type="NCBI Taxonomy" id="400682"/>
    <lineage>
        <taxon>Eukaryota</taxon>
        <taxon>Metazoa</taxon>
        <taxon>Porifera</taxon>
        <taxon>Demospongiae</taxon>
        <taxon>Heteroscleromorpha</taxon>
        <taxon>Haplosclerida</taxon>
        <taxon>Niphatidae</taxon>
        <taxon>Amphimedon</taxon>
    </lineage>
</organism>
<evidence type="ECO:0000256" key="2">
    <source>
        <dbReference type="ARBA" id="ARBA00023043"/>
    </source>
</evidence>
<dbReference type="SUPFAM" id="SSF48403">
    <property type="entry name" value="Ankyrin repeat"/>
    <property type="match status" value="1"/>
</dbReference>
<dbReference type="AlphaFoldDB" id="A0AAN0K0Z1"/>
<dbReference type="InterPro" id="IPR002110">
    <property type="entry name" value="Ankyrin_rpt"/>
</dbReference>
<evidence type="ECO:0000313" key="5">
    <source>
        <dbReference type="Proteomes" id="UP000007879"/>
    </source>
</evidence>
<dbReference type="PROSITE" id="PS50088">
    <property type="entry name" value="ANK_REPEAT"/>
    <property type="match status" value="1"/>
</dbReference>
<reference evidence="5" key="1">
    <citation type="journal article" date="2010" name="Nature">
        <title>The Amphimedon queenslandica genome and the evolution of animal complexity.</title>
        <authorList>
            <person name="Srivastava M."/>
            <person name="Simakov O."/>
            <person name="Chapman J."/>
            <person name="Fahey B."/>
            <person name="Gauthier M.E."/>
            <person name="Mitros T."/>
            <person name="Richards G.S."/>
            <person name="Conaco C."/>
            <person name="Dacre M."/>
            <person name="Hellsten U."/>
            <person name="Larroux C."/>
            <person name="Putnam N.H."/>
            <person name="Stanke M."/>
            <person name="Adamska M."/>
            <person name="Darling A."/>
            <person name="Degnan S.M."/>
            <person name="Oakley T.H."/>
            <person name="Plachetzki D.C."/>
            <person name="Zhai Y."/>
            <person name="Adamski M."/>
            <person name="Calcino A."/>
            <person name="Cummins S.F."/>
            <person name="Goodstein D.M."/>
            <person name="Harris C."/>
            <person name="Jackson D.J."/>
            <person name="Leys S.P."/>
            <person name="Shu S."/>
            <person name="Woodcroft B.J."/>
            <person name="Vervoort M."/>
            <person name="Kosik K.S."/>
            <person name="Manning G."/>
            <person name="Degnan B.M."/>
            <person name="Rokhsar D.S."/>
        </authorList>
    </citation>
    <scope>NUCLEOTIDE SEQUENCE [LARGE SCALE GENOMIC DNA]</scope>
</reference>
<evidence type="ECO:0000256" key="1">
    <source>
        <dbReference type="ARBA" id="ARBA00022737"/>
    </source>
</evidence>
<accession>A0AAN0K0Z1</accession>
<name>A0AAN0K0Z1_AMPQE</name>
<evidence type="ECO:0000313" key="4">
    <source>
        <dbReference type="EnsemblMetazoa" id="XP_019863011.1"/>
    </source>
</evidence>
<sequence>MGGHSDLVEFFIERNSCQSGELALVQKLESLNLFSPDDMTKSGAGILHFTCRSVNNKSVELFKYLLHRYLYSIDVKDSKYGRTPLHFASWFALSSVVEYIVSIQAIHIPAGIVYSKLIAQSDSSFIDIINRTRIKTKVDFSKRNERVKMFSSIIKKASTCPNFDINATTNDLHYVAWSGSTSVLSYIISQYNLNANDTDTYGRTPLVYSSCDPNITDKYGMTCLHHSCRHGHIDITQYLIE</sequence>
<dbReference type="PANTHER" id="PTHR24188">
    <property type="entry name" value="ANKYRIN REPEAT PROTEIN"/>
    <property type="match status" value="1"/>
</dbReference>
<feature type="repeat" description="ANK" evidence="3">
    <location>
        <begin position="219"/>
        <end position="241"/>
    </location>
</feature>
<proteinExistence type="predicted"/>
<protein>
    <submittedName>
        <fullName evidence="4">Uncharacterized protein</fullName>
    </submittedName>
</protein>
<dbReference type="InterPro" id="IPR036770">
    <property type="entry name" value="Ankyrin_rpt-contain_sf"/>
</dbReference>
<dbReference type="Proteomes" id="UP000007879">
    <property type="component" value="Unassembled WGS sequence"/>
</dbReference>
<dbReference type="SMART" id="SM00248">
    <property type="entry name" value="ANK"/>
    <property type="match status" value="4"/>
</dbReference>
<dbReference type="Pfam" id="PF12796">
    <property type="entry name" value="Ank_2"/>
    <property type="match status" value="1"/>
</dbReference>
<dbReference type="PROSITE" id="PS50297">
    <property type="entry name" value="ANK_REP_REGION"/>
    <property type="match status" value="1"/>
</dbReference>
<dbReference type="EnsemblMetazoa" id="XM_020007452.1">
    <property type="protein sequence ID" value="XP_019863011.1"/>
    <property type="gene ID" value="LOC109591818"/>
</dbReference>
<dbReference type="RefSeq" id="XP_019863011.1">
    <property type="nucleotide sequence ID" value="XM_020007452.1"/>
</dbReference>